<proteinExistence type="predicted"/>
<dbReference type="Pfam" id="PF22725">
    <property type="entry name" value="GFO_IDH_MocA_C3"/>
    <property type="match status" value="1"/>
</dbReference>
<feature type="domain" description="Gfo/Idh/MocA-like oxidoreductase N-terminal" evidence="1">
    <location>
        <begin position="32"/>
        <end position="102"/>
    </location>
</feature>
<gene>
    <name evidence="3" type="ORF">UY16_C0043G0007</name>
</gene>
<dbReference type="Proteomes" id="UP000034739">
    <property type="component" value="Unassembled WGS sequence"/>
</dbReference>
<dbReference type="GO" id="GO:0000166">
    <property type="term" value="F:nucleotide binding"/>
    <property type="evidence" value="ECO:0007669"/>
    <property type="project" value="InterPro"/>
</dbReference>
<protein>
    <submittedName>
        <fullName evidence="3">Oxidoreductase domain protein</fullName>
    </submittedName>
</protein>
<dbReference type="Gene3D" id="3.40.50.720">
    <property type="entry name" value="NAD(P)-binding Rossmann-like Domain"/>
    <property type="match status" value="1"/>
</dbReference>
<evidence type="ECO:0000259" key="1">
    <source>
        <dbReference type="Pfam" id="PF01408"/>
    </source>
</evidence>
<dbReference type="AlphaFoldDB" id="A0A0G1TYR3"/>
<dbReference type="InterPro" id="IPR036291">
    <property type="entry name" value="NAD(P)-bd_dom_sf"/>
</dbReference>
<dbReference type="SUPFAM" id="SSF55347">
    <property type="entry name" value="Glyceraldehyde-3-phosphate dehydrogenase-like, C-terminal domain"/>
    <property type="match status" value="1"/>
</dbReference>
<organism evidence="3 4">
    <name type="scientific">Candidatus Gottesmanbacteria bacterium GW2011_GWA2_47_9</name>
    <dbReference type="NCBI Taxonomy" id="1618445"/>
    <lineage>
        <taxon>Bacteria</taxon>
        <taxon>Candidatus Gottesmaniibacteriota</taxon>
    </lineage>
</organism>
<sequence>MTNLALIGVGKWGANYLRAIKHIPDCRIAYVCTHDYRRLAGNSDVDGVIVATPAETHFEIARFFLQKNIHLLVEKPLAITYRDALRLKMLYEKGSSMVMVGHIYVHNPAFCAFVSNVSTIGRIQYLMFESGNYGPFRKNTTALWDWGPHDISMCLTIMGEDPISVAAWGGDDMIEMRLDFSGDTSAVIRTGRLLPEKKKYCAAIGEKGSIVFDDLADKKVTRYTYSGVKHRSYPKYNLEEPLVRQLRYFTDAIRHKRRDSDFLMGVRVVRVLHTAEESLLHHGKTIQITA</sequence>
<accession>A0A0G1TYR3</accession>
<dbReference type="SUPFAM" id="SSF51735">
    <property type="entry name" value="NAD(P)-binding Rossmann-fold domains"/>
    <property type="match status" value="1"/>
</dbReference>
<comment type="caution">
    <text evidence="3">The sequence shown here is derived from an EMBL/GenBank/DDBJ whole genome shotgun (WGS) entry which is preliminary data.</text>
</comment>
<dbReference type="Gene3D" id="3.30.360.10">
    <property type="entry name" value="Dihydrodipicolinate Reductase, domain 2"/>
    <property type="match status" value="1"/>
</dbReference>
<evidence type="ECO:0000259" key="2">
    <source>
        <dbReference type="Pfam" id="PF22725"/>
    </source>
</evidence>
<dbReference type="Pfam" id="PF01408">
    <property type="entry name" value="GFO_IDH_MocA"/>
    <property type="match status" value="1"/>
</dbReference>
<feature type="domain" description="GFO/IDH/MocA-like oxidoreductase" evidence="2">
    <location>
        <begin position="120"/>
        <end position="211"/>
    </location>
</feature>
<dbReference type="EMBL" id="LCOY01000043">
    <property type="protein sequence ID" value="KKU86971.1"/>
    <property type="molecule type" value="Genomic_DNA"/>
</dbReference>
<dbReference type="PANTHER" id="PTHR43377">
    <property type="entry name" value="BILIVERDIN REDUCTASE A"/>
    <property type="match status" value="1"/>
</dbReference>
<evidence type="ECO:0000313" key="4">
    <source>
        <dbReference type="Proteomes" id="UP000034739"/>
    </source>
</evidence>
<evidence type="ECO:0000313" key="3">
    <source>
        <dbReference type="EMBL" id="KKU86971.1"/>
    </source>
</evidence>
<dbReference type="PANTHER" id="PTHR43377:SF6">
    <property type="entry name" value="GFO_IDH_MOCA-LIKE OXIDOREDUCTASE N-TERMINAL DOMAIN-CONTAINING PROTEIN"/>
    <property type="match status" value="1"/>
</dbReference>
<reference evidence="3 4" key="1">
    <citation type="journal article" date="2015" name="Nature">
        <title>rRNA introns, odd ribosomes, and small enigmatic genomes across a large radiation of phyla.</title>
        <authorList>
            <person name="Brown C.T."/>
            <person name="Hug L.A."/>
            <person name="Thomas B.C."/>
            <person name="Sharon I."/>
            <person name="Castelle C.J."/>
            <person name="Singh A."/>
            <person name="Wilkins M.J."/>
            <person name="Williams K.H."/>
            <person name="Banfield J.F."/>
        </authorList>
    </citation>
    <scope>NUCLEOTIDE SEQUENCE [LARGE SCALE GENOMIC DNA]</scope>
</reference>
<name>A0A0G1TYR3_9BACT</name>
<dbReference type="InterPro" id="IPR055170">
    <property type="entry name" value="GFO_IDH_MocA-like_dom"/>
</dbReference>
<dbReference type="InterPro" id="IPR000683">
    <property type="entry name" value="Gfo/Idh/MocA-like_OxRdtase_N"/>
</dbReference>
<dbReference type="InterPro" id="IPR051450">
    <property type="entry name" value="Gfo/Idh/MocA_Oxidoreductases"/>
</dbReference>